<accession>A0A8S1M5A3</accession>
<gene>
    <name evidence="1" type="ORF">PPRIM_AZ9-3.1.T0540117</name>
</gene>
<organism evidence="1 2">
    <name type="scientific">Paramecium primaurelia</name>
    <dbReference type="NCBI Taxonomy" id="5886"/>
    <lineage>
        <taxon>Eukaryota</taxon>
        <taxon>Sar</taxon>
        <taxon>Alveolata</taxon>
        <taxon>Ciliophora</taxon>
        <taxon>Intramacronucleata</taxon>
        <taxon>Oligohymenophorea</taxon>
        <taxon>Peniculida</taxon>
        <taxon>Parameciidae</taxon>
        <taxon>Paramecium</taxon>
    </lineage>
</organism>
<reference evidence="1" key="1">
    <citation type="submission" date="2021-01" db="EMBL/GenBank/DDBJ databases">
        <authorList>
            <consortium name="Genoscope - CEA"/>
            <person name="William W."/>
        </authorList>
    </citation>
    <scope>NUCLEOTIDE SEQUENCE</scope>
</reference>
<dbReference type="Proteomes" id="UP000688137">
    <property type="component" value="Unassembled WGS sequence"/>
</dbReference>
<sequence length="123" mass="14346">MGVCTSTNQSGHLITTTYQQRIREQVQDSFEPPCWVEEKIGGESPNSEICLLDTDELHQNSEKATQEQSQREFVNRIVSVHDSPNSKRYYFVYDKLYNIKRKVPKLKSINQSTLIQKRKQLIV</sequence>
<protein>
    <submittedName>
        <fullName evidence="1">Uncharacterized protein</fullName>
    </submittedName>
</protein>
<comment type="caution">
    <text evidence="1">The sequence shown here is derived from an EMBL/GenBank/DDBJ whole genome shotgun (WGS) entry which is preliminary data.</text>
</comment>
<name>A0A8S1M5A3_PARPR</name>
<evidence type="ECO:0000313" key="2">
    <source>
        <dbReference type="Proteomes" id="UP000688137"/>
    </source>
</evidence>
<dbReference type="OMA" id="EICLLDT"/>
<dbReference type="EMBL" id="CAJJDM010000054">
    <property type="protein sequence ID" value="CAD8075267.1"/>
    <property type="molecule type" value="Genomic_DNA"/>
</dbReference>
<proteinExistence type="predicted"/>
<dbReference type="AlphaFoldDB" id="A0A8S1M5A3"/>
<evidence type="ECO:0000313" key="1">
    <source>
        <dbReference type="EMBL" id="CAD8075267.1"/>
    </source>
</evidence>
<keyword evidence="2" id="KW-1185">Reference proteome</keyword>